<sequence length="104" mass="12147">MKENVEYIKVFADYESDDMPVVYLYEVDLEDERLALRAIEIFADRKVKCIEDFYRDVIEILSIPSVAELNSGEWGGGFFALAIREEEFEEIWNSDSYMGRLSAE</sequence>
<dbReference type="Pfam" id="PF21812">
    <property type="entry name" value="DUF6881"/>
    <property type="match status" value="1"/>
</dbReference>
<feature type="domain" description="DUF6881" evidence="1">
    <location>
        <begin position="6"/>
        <end position="94"/>
    </location>
</feature>
<accession>A0A3E3HY82</accession>
<keyword evidence="3" id="KW-1185">Reference proteome</keyword>
<comment type="caution">
    <text evidence="2">The sequence shown here is derived from an EMBL/GenBank/DDBJ whole genome shotgun (WGS) entry which is preliminary data.</text>
</comment>
<dbReference type="AlphaFoldDB" id="A0A3E3HY82"/>
<dbReference type="EMBL" id="QVLV01000021">
    <property type="protein sequence ID" value="RGE56796.1"/>
    <property type="molecule type" value="Genomic_DNA"/>
</dbReference>
<protein>
    <recommendedName>
        <fullName evidence="1">DUF6881 domain-containing protein</fullName>
    </recommendedName>
</protein>
<evidence type="ECO:0000313" key="2">
    <source>
        <dbReference type="EMBL" id="RGE56796.1"/>
    </source>
</evidence>
<dbReference type="Proteomes" id="UP000260812">
    <property type="component" value="Unassembled WGS sequence"/>
</dbReference>
<name>A0A3E3HY82_9FIRM</name>
<evidence type="ECO:0000313" key="3">
    <source>
        <dbReference type="Proteomes" id="UP000260812"/>
    </source>
</evidence>
<dbReference type="InterPro" id="IPR049248">
    <property type="entry name" value="DUF6881"/>
</dbReference>
<reference evidence="2" key="1">
    <citation type="submission" date="2018-08" db="EMBL/GenBank/DDBJ databases">
        <title>A genome reference for cultivated species of the human gut microbiota.</title>
        <authorList>
            <person name="Zou Y."/>
            <person name="Xue W."/>
            <person name="Luo G."/>
        </authorList>
    </citation>
    <scope>NUCLEOTIDE SEQUENCE [LARGE SCALE GENOMIC DNA]</scope>
    <source>
        <strain evidence="2">TF05-5AC</strain>
    </source>
</reference>
<evidence type="ECO:0000259" key="1">
    <source>
        <dbReference type="Pfam" id="PF21812"/>
    </source>
</evidence>
<proteinExistence type="predicted"/>
<dbReference type="RefSeq" id="WP_035324242.1">
    <property type="nucleotide sequence ID" value="NZ_CANNOQ010000266.1"/>
</dbReference>
<gene>
    <name evidence="2" type="ORF">DXC51_22720</name>
</gene>
<organism evidence="2 3">
    <name type="scientific">Eisenbergiella massiliensis</name>
    <dbReference type="NCBI Taxonomy" id="1720294"/>
    <lineage>
        <taxon>Bacteria</taxon>
        <taxon>Bacillati</taxon>
        <taxon>Bacillota</taxon>
        <taxon>Clostridia</taxon>
        <taxon>Lachnospirales</taxon>
        <taxon>Lachnospiraceae</taxon>
        <taxon>Eisenbergiella</taxon>
    </lineage>
</organism>
<dbReference type="GeneID" id="97989592"/>